<dbReference type="InterPro" id="IPR016160">
    <property type="entry name" value="Ald_DH_CS_CYS"/>
</dbReference>
<dbReference type="PROSITE" id="PS00070">
    <property type="entry name" value="ALDEHYDE_DEHYDR_CYS"/>
    <property type="match status" value="1"/>
</dbReference>
<evidence type="ECO:0000313" key="3">
    <source>
        <dbReference type="EMBL" id="ADB52464.1"/>
    </source>
</evidence>
<evidence type="ECO:0000256" key="1">
    <source>
        <dbReference type="ARBA" id="ARBA00023002"/>
    </source>
</evidence>
<dbReference type="Proteomes" id="UP000008229">
    <property type="component" value="Chromosome"/>
</dbReference>
<dbReference type="InterPro" id="IPR015590">
    <property type="entry name" value="Aldehyde_DH_dom"/>
</dbReference>
<dbReference type="SUPFAM" id="SSF53720">
    <property type="entry name" value="ALDH-like"/>
    <property type="match status" value="1"/>
</dbReference>
<dbReference type="Gene3D" id="3.40.309.10">
    <property type="entry name" value="Aldehyde Dehydrogenase, Chain A, domain 2"/>
    <property type="match status" value="1"/>
</dbReference>
<dbReference type="EMBL" id="CP001854">
    <property type="protein sequence ID" value="ADB52464.1"/>
    <property type="molecule type" value="Genomic_DNA"/>
</dbReference>
<gene>
    <name evidence="3" type="ordered locus">Cwoe_4047</name>
</gene>
<dbReference type="HOGENOM" id="CLU_005391_1_0_11"/>
<accession>D3F4K7</accession>
<dbReference type="InterPro" id="IPR016161">
    <property type="entry name" value="Ald_DH/histidinol_DH"/>
</dbReference>
<dbReference type="AlphaFoldDB" id="D3F4K7"/>
<dbReference type="PANTHER" id="PTHR11699">
    <property type="entry name" value="ALDEHYDE DEHYDROGENASE-RELATED"/>
    <property type="match status" value="1"/>
</dbReference>
<proteinExistence type="predicted"/>
<dbReference type="KEGG" id="cwo:Cwoe_4047"/>
<dbReference type="STRING" id="469383.Cwoe_4047"/>
<keyword evidence="1" id="KW-0560">Oxidoreductase</keyword>
<dbReference type="OrthoDB" id="6882680at2"/>
<reference evidence="4" key="2">
    <citation type="submission" date="2010-01" db="EMBL/GenBank/DDBJ databases">
        <title>The complete genome of Conexibacter woesei DSM 14684.</title>
        <authorList>
            <consortium name="US DOE Joint Genome Institute (JGI-PGF)"/>
            <person name="Lucas S."/>
            <person name="Copeland A."/>
            <person name="Lapidus A."/>
            <person name="Glavina del Rio T."/>
            <person name="Dalin E."/>
            <person name="Tice H."/>
            <person name="Bruce D."/>
            <person name="Goodwin L."/>
            <person name="Pitluck S."/>
            <person name="Kyrpides N."/>
            <person name="Mavromatis K."/>
            <person name="Ivanova N."/>
            <person name="Mikhailova N."/>
            <person name="Chertkov O."/>
            <person name="Brettin T."/>
            <person name="Detter J.C."/>
            <person name="Han C."/>
            <person name="Larimer F."/>
            <person name="Land M."/>
            <person name="Hauser L."/>
            <person name="Markowitz V."/>
            <person name="Cheng J.-F."/>
            <person name="Hugenholtz P."/>
            <person name="Woyke T."/>
            <person name="Wu D."/>
            <person name="Pukall R."/>
            <person name="Steenblock K."/>
            <person name="Schneider S."/>
            <person name="Klenk H.-P."/>
            <person name="Eisen J.A."/>
        </authorList>
    </citation>
    <scope>NUCLEOTIDE SEQUENCE [LARGE SCALE GENOMIC DNA]</scope>
    <source>
        <strain evidence="4">DSM 14684 / CIP 108061 / JCM 11494 / NBRC 100937 / ID131577</strain>
    </source>
</reference>
<dbReference type="InterPro" id="IPR016162">
    <property type="entry name" value="Ald_DH_N"/>
</dbReference>
<evidence type="ECO:0000313" key="4">
    <source>
        <dbReference type="Proteomes" id="UP000008229"/>
    </source>
</evidence>
<reference evidence="3 4" key="1">
    <citation type="journal article" date="2010" name="Stand. Genomic Sci.">
        <title>Complete genome sequence of Conexibacter woesei type strain (ID131577).</title>
        <authorList>
            <person name="Pukall R."/>
            <person name="Lapidus A."/>
            <person name="Glavina Del Rio T."/>
            <person name="Copeland A."/>
            <person name="Tice H."/>
            <person name="Cheng J.-F."/>
            <person name="Lucas S."/>
            <person name="Chen F."/>
            <person name="Nolan M."/>
            <person name="Bruce D."/>
            <person name="Goodwin L."/>
            <person name="Pitluck S."/>
            <person name="Mavromatis K."/>
            <person name="Ivanova N."/>
            <person name="Ovchinnikova G."/>
            <person name="Pati A."/>
            <person name="Chen A."/>
            <person name="Palaniappan K."/>
            <person name="Land M."/>
            <person name="Hauser L."/>
            <person name="Chang Y.-J."/>
            <person name="Jeffries C.D."/>
            <person name="Chain P."/>
            <person name="Meincke L."/>
            <person name="Sims D."/>
            <person name="Brettin T."/>
            <person name="Detter J.C."/>
            <person name="Rohde M."/>
            <person name="Goeker M."/>
            <person name="Bristow J."/>
            <person name="Eisen J.A."/>
            <person name="Markowitz V."/>
            <person name="Kyrpides N.C."/>
            <person name="Klenk H.-P."/>
            <person name="Hugenholtz P."/>
        </authorList>
    </citation>
    <scope>NUCLEOTIDE SEQUENCE [LARGE SCALE GENOMIC DNA]</scope>
    <source>
        <strain evidence="4">DSM 14684 / CIP 108061 / JCM 11494 / NBRC 100937 / ID131577</strain>
    </source>
</reference>
<dbReference type="Pfam" id="PF00171">
    <property type="entry name" value="Aldedh"/>
    <property type="match status" value="1"/>
</dbReference>
<sequence>MASTITRHDPADVREIAATYEQHTAADVTAACDRAAAGAEVWGRTPGPRRAAVLHSAATLIEQRADQIATDITREEGKLVSDARGETLRAAAVLRFHAGEAERTHGEAGDAGDPGTLAFTRRRPLGVVALITPWNFPIAIPAWKLAPALAAGNAVVLKPSSRAPGGALALVAALRDAGLPDGVVEVVIGGSAVGTALSDDARVAALSFTGSNAVGDAVRERVQARGARFQGELGGNNPLIVLGDADVAHAAKTAVGGAFGAAGQKCTATRRVIVERAAYEPLLAAMQREVAALRTGPGLDAASQVPPLVDRDAQKEILDAIAQAVSAGASAVTGGHAGDGELEHGCFVLPTVLAEVGPGMTVIDDEVFGPVCAVLPADGIDHAIELANATPYGLSASICTNDLRGAFRFVERIDAGMVHVNRPTPGADPHMPFGGVKGSAGSGYREQGRAALEFFSQSQTVYVQHDVP</sequence>
<protein>
    <submittedName>
        <fullName evidence="3">Aldehyde Dehydrogenase</fullName>
    </submittedName>
</protein>
<feature type="domain" description="Aldehyde dehydrogenase" evidence="2">
    <location>
        <begin position="4"/>
        <end position="461"/>
    </location>
</feature>
<name>D3F4K7_CONWI</name>
<dbReference type="eggNOG" id="COG1012">
    <property type="taxonomic scope" value="Bacteria"/>
</dbReference>
<dbReference type="Gene3D" id="3.40.605.10">
    <property type="entry name" value="Aldehyde Dehydrogenase, Chain A, domain 1"/>
    <property type="match status" value="1"/>
</dbReference>
<evidence type="ECO:0000259" key="2">
    <source>
        <dbReference type="Pfam" id="PF00171"/>
    </source>
</evidence>
<organism evidence="3 4">
    <name type="scientific">Conexibacter woesei (strain DSM 14684 / CCUG 47730 / CIP 108061 / JCM 11494 / NBRC 100937 / ID131577)</name>
    <dbReference type="NCBI Taxonomy" id="469383"/>
    <lineage>
        <taxon>Bacteria</taxon>
        <taxon>Bacillati</taxon>
        <taxon>Actinomycetota</taxon>
        <taxon>Thermoleophilia</taxon>
        <taxon>Solirubrobacterales</taxon>
        <taxon>Conexibacteraceae</taxon>
        <taxon>Conexibacter</taxon>
    </lineage>
</organism>
<dbReference type="InterPro" id="IPR016163">
    <property type="entry name" value="Ald_DH_C"/>
</dbReference>
<dbReference type="GO" id="GO:0016620">
    <property type="term" value="F:oxidoreductase activity, acting on the aldehyde or oxo group of donors, NAD or NADP as acceptor"/>
    <property type="evidence" value="ECO:0007669"/>
    <property type="project" value="InterPro"/>
</dbReference>
<dbReference type="RefSeq" id="WP_012935515.1">
    <property type="nucleotide sequence ID" value="NC_013739.1"/>
</dbReference>
<keyword evidence="4" id="KW-1185">Reference proteome</keyword>